<accession>A0A346Y286</accession>
<evidence type="ECO:0000256" key="3">
    <source>
        <dbReference type="ARBA" id="ARBA00023136"/>
    </source>
</evidence>
<dbReference type="Gene3D" id="3.30.479.30">
    <property type="entry name" value="Band 7 domain"/>
    <property type="match status" value="1"/>
</dbReference>
<dbReference type="GO" id="GO:0002020">
    <property type="term" value="F:protease binding"/>
    <property type="evidence" value="ECO:0007669"/>
    <property type="project" value="TreeGrafter"/>
</dbReference>
<dbReference type="InterPro" id="IPR027705">
    <property type="entry name" value="Flotillin_fam"/>
</dbReference>
<dbReference type="PANTHER" id="PTHR13806:SF46">
    <property type="entry name" value="FLOTILLIN-1-RELATED"/>
    <property type="match status" value="1"/>
</dbReference>
<dbReference type="SMART" id="SM00244">
    <property type="entry name" value="PHB"/>
    <property type="match status" value="1"/>
</dbReference>
<dbReference type="OrthoDB" id="9786220at2"/>
<protein>
    <submittedName>
        <fullName evidence="7">Inner membrane protein YqiK</fullName>
    </submittedName>
</protein>
<evidence type="ECO:0000256" key="5">
    <source>
        <dbReference type="SAM" id="MobiDB-lite"/>
    </source>
</evidence>
<feature type="domain" description="Band 7" evidence="6">
    <location>
        <begin position="24"/>
        <end position="214"/>
    </location>
</feature>
<evidence type="ECO:0000313" key="8">
    <source>
        <dbReference type="Proteomes" id="UP000264006"/>
    </source>
</evidence>
<dbReference type="AlphaFoldDB" id="A0A346Y286"/>
<dbReference type="InterPro" id="IPR001107">
    <property type="entry name" value="Band_7"/>
</dbReference>
<dbReference type="SUPFAM" id="SSF117892">
    <property type="entry name" value="Band 7/SPFH domain"/>
    <property type="match status" value="1"/>
</dbReference>
<evidence type="ECO:0000256" key="1">
    <source>
        <dbReference type="ARBA" id="ARBA00004370"/>
    </source>
</evidence>
<proteinExistence type="inferred from homology"/>
<dbReference type="CDD" id="cd03399">
    <property type="entry name" value="SPFH_flotillin"/>
    <property type="match status" value="1"/>
</dbReference>
<feature type="coiled-coil region" evidence="4">
    <location>
        <begin position="207"/>
        <end position="249"/>
    </location>
</feature>
<dbReference type="PANTHER" id="PTHR13806">
    <property type="entry name" value="FLOTILLIN-RELATED"/>
    <property type="match status" value="1"/>
</dbReference>
<dbReference type="InterPro" id="IPR031905">
    <property type="entry name" value="Flotillin_C"/>
</dbReference>
<evidence type="ECO:0000313" key="7">
    <source>
        <dbReference type="EMBL" id="AXV08583.1"/>
    </source>
</evidence>
<dbReference type="Proteomes" id="UP000264006">
    <property type="component" value="Chromosome"/>
</dbReference>
<dbReference type="Pfam" id="PF15975">
    <property type="entry name" value="Flot"/>
    <property type="match status" value="1"/>
</dbReference>
<dbReference type="KEGG" id="euz:DVS28_a3911"/>
<reference evidence="7 8" key="1">
    <citation type="submission" date="2018-09" db="EMBL/GenBank/DDBJ databases">
        <title>Complete genome sequence of Euzebya sp. DY32-46 isolated from seawater of Pacific Ocean.</title>
        <authorList>
            <person name="Xu L."/>
            <person name="Wu Y.-H."/>
            <person name="Xu X.-W."/>
        </authorList>
    </citation>
    <scope>NUCLEOTIDE SEQUENCE [LARGE SCALE GENOMIC DNA]</scope>
    <source>
        <strain evidence="7 8">DY32-46</strain>
    </source>
</reference>
<evidence type="ECO:0000259" key="6">
    <source>
        <dbReference type="SMART" id="SM00244"/>
    </source>
</evidence>
<evidence type="ECO:0000256" key="2">
    <source>
        <dbReference type="ARBA" id="ARBA00007161"/>
    </source>
</evidence>
<comment type="subcellular location">
    <subcellularLocation>
        <location evidence="1">Membrane</location>
    </subcellularLocation>
</comment>
<evidence type="ECO:0000256" key="4">
    <source>
        <dbReference type="SAM" id="Coils"/>
    </source>
</evidence>
<keyword evidence="8" id="KW-1185">Reference proteome</keyword>
<keyword evidence="3" id="KW-0472">Membrane</keyword>
<dbReference type="InterPro" id="IPR036013">
    <property type="entry name" value="Band_7/SPFH_dom_sf"/>
</dbReference>
<sequence length="521" mass="55165">MDLLLIGGGGFIALAVLVILLVVSRYRVAGPNQAYIITGRKGGSPVRNPETGEVSTDLSGQRVIIGASTFVLPVVQKLHVLDLSSRRIPVAISGAISAQGIKCDLEGVAIVKVGGTDDAIRAAAQRFLNQQGGIEVFTQEVLAGSLRAIVGRLTVDAIIKDRAAFASAVAEEAETSLTNQGLALDTFQLQDIRAEGDYLQDLGRPESARVEMEAAIAEARARQASEEERLKAEEQIAIAQRTLRLKQAEIQAETDAAEADARAAGPLSQAAKDQDVLQAQELVAEKRAALKERELDTEVRKPADAERYRVETEAEGRKSAAIRDAEADKAAAIARAEAEAEQARLSGEAERARRTALAEAEAIEGEKRGAAEKARREAIADAVQREGEAEGAAILARGQAEAEARQKNADAFQSYNEAAVIELIAEILPELVRAASEPLSNVGSMTIVSTDGASKVAQSVASNLEQGLAIGTSLTGIDLKQILSRIGKSGSLAPAFEAMADREDDDVEMPPRPQDLMDGEG</sequence>
<dbReference type="EMBL" id="CP031165">
    <property type="protein sequence ID" value="AXV08583.1"/>
    <property type="molecule type" value="Genomic_DNA"/>
</dbReference>
<keyword evidence="4" id="KW-0175">Coiled coil</keyword>
<feature type="coiled-coil region" evidence="4">
    <location>
        <begin position="322"/>
        <end position="355"/>
    </location>
</feature>
<gene>
    <name evidence="7" type="ORF">DVS28_a3911</name>
</gene>
<dbReference type="GO" id="GO:0005886">
    <property type="term" value="C:plasma membrane"/>
    <property type="evidence" value="ECO:0007669"/>
    <property type="project" value="TreeGrafter"/>
</dbReference>
<dbReference type="RefSeq" id="WP_114592908.1">
    <property type="nucleotide sequence ID" value="NZ_CP031165.1"/>
</dbReference>
<organism evidence="7 8">
    <name type="scientific">Euzebya pacifica</name>
    <dbReference type="NCBI Taxonomy" id="1608957"/>
    <lineage>
        <taxon>Bacteria</taxon>
        <taxon>Bacillati</taxon>
        <taxon>Actinomycetota</taxon>
        <taxon>Nitriliruptoria</taxon>
        <taxon>Euzebyales</taxon>
    </lineage>
</organism>
<dbReference type="GO" id="GO:0072659">
    <property type="term" value="P:protein localization to plasma membrane"/>
    <property type="evidence" value="ECO:0007669"/>
    <property type="project" value="TreeGrafter"/>
</dbReference>
<comment type="similarity">
    <text evidence="2">Belongs to the band 7/mec-2 family. Flotillin subfamily.</text>
</comment>
<feature type="region of interest" description="Disordered" evidence="5">
    <location>
        <begin position="497"/>
        <end position="521"/>
    </location>
</feature>
<dbReference type="Pfam" id="PF01145">
    <property type="entry name" value="Band_7"/>
    <property type="match status" value="1"/>
</dbReference>
<name>A0A346Y286_9ACTN</name>